<gene>
    <name evidence="1" type="ORF">MRB53_034399</name>
</gene>
<comment type="caution">
    <text evidence="1">The sequence shown here is derived from an EMBL/GenBank/DDBJ whole genome shotgun (WGS) entry which is preliminary data.</text>
</comment>
<organism evidence="1 2">
    <name type="scientific">Persea americana</name>
    <name type="common">Avocado</name>
    <dbReference type="NCBI Taxonomy" id="3435"/>
    <lineage>
        <taxon>Eukaryota</taxon>
        <taxon>Viridiplantae</taxon>
        <taxon>Streptophyta</taxon>
        <taxon>Embryophyta</taxon>
        <taxon>Tracheophyta</taxon>
        <taxon>Spermatophyta</taxon>
        <taxon>Magnoliopsida</taxon>
        <taxon>Magnoliidae</taxon>
        <taxon>Laurales</taxon>
        <taxon>Lauraceae</taxon>
        <taxon>Persea</taxon>
    </lineage>
</organism>
<name>A0ACC2K1H3_PERAE</name>
<protein>
    <submittedName>
        <fullName evidence="1">Uncharacterized protein</fullName>
    </submittedName>
</protein>
<accession>A0ACC2K1H3</accession>
<sequence>MATPTGRIAIPYQNHLSRASNLEAVITCSRVCERSLKGLGEMERLARKESVCGPVEALPNHFLPRTHENKIPSIQNTGSWNTQTAGIATLNKQTREVIKQGQASTHGELIPPLTVRTGNISGITPMFPKLFQIPTIKPSFW</sequence>
<evidence type="ECO:0000313" key="2">
    <source>
        <dbReference type="Proteomes" id="UP001234297"/>
    </source>
</evidence>
<proteinExistence type="predicted"/>
<dbReference type="Proteomes" id="UP001234297">
    <property type="component" value="Chromosome 12"/>
</dbReference>
<reference evidence="1 2" key="1">
    <citation type="journal article" date="2022" name="Hortic Res">
        <title>A haplotype resolved chromosomal level avocado genome allows analysis of novel avocado genes.</title>
        <authorList>
            <person name="Nath O."/>
            <person name="Fletcher S.J."/>
            <person name="Hayward A."/>
            <person name="Shaw L.M."/>
            <person name="Masouleh A.K."/>
            <person name="Furtado A."/>
            <person name="Henry R.J."/>
            <person name="Mitter N."/>
        </authorList>
    </citation>
    <scope>NUCLEOTIDE SEQUENCE [LARGE SCALE GENOMIC DNA]</scope>
    <source>
        <strain evidence="2">cv. Hass</strain>
    </source>
</reference>
<keyword evidence="2" id="KW-1185">Reference proteome</keyword>
<dbReference type="EMBL" id="CM056820">
    <property type="protein sequence ID" value="KAJ8615027.1"/>
    <property type="molecule type" value="Genomic_DNA"/>
</dbReference>
<evidence type="ECO:0000313" key="1">
    <source>
        <dbReference type="EMBL" id="KAJ8615027.1"/>
    </source>
</evidence>